<feature type="compositionally biased region" description="Low complexity" evidence="1">
    <location>
        <begin position="964"/>
        <end position="1001"/>
    </location>
</feature>
<dbReference type="InterPro" id="IPR040241">
    <property type="entry name" value="TRP_Flc/Pkd2-like"/>
</dbReference>
<feature type="region of interest" description="Disordered" evidence="1">
    <location>
        <begin position="949"/>
        <end position="1180"/>
    </location>
</feature>
<feature type="compositionally biased region" description="Acidic residues" evidence="1">
    <location>
        <begin position="860"/>
        <end position="876"/>
    </location>
</feature>
<gene>
    <name evidence="4" type="ORF">DFQ27_005573</name>
</gene>
<evidence type="ECO:0000313" key="4">
    <source>
        <dbReference type="EMBL" id="KAG0270495.1"/>
    </source>
</evidence>
<sequence length="1180" mass="128695">MTGSLDLEYPELLRQWTQNFAWSMGLVEVKSWNDIINWLRGKASRNEVSDQEQQQEHNSQGDDNHQQQQEQAPPLPTLLPPGKSGFNPHTIAFLKHFRANDTGVSVHLATRQDHRQENAAGTDINVEIAHLPGEALLPSSEDPNSLQAWPELSTAVPCANDTNRPSSRFLGGSGKQNQELQQLDTRSGPIQPSGLHSFGDRLHIPARNMFMTSLFALLTVIVILSLVAVVARASLEVYAFYRPGKFTKLRRRFLTYYAGHLLRVTLLGFFAVSTLAFYQLTLDDAWPMMSLATLTLFVLLSMVVITTVRLRRAGCTSLFVEGPLKSKYGPLYDQYMLSAYLFFAPVLVYQFSKAALVGLGQGDPYEDNRRHGTIHLIDDGRSAPSAWVQTLLMLLLEVAFAGLLLWRRPYADVTPNRLNAVLGVLRVVNIMLLTVLLEGASSSAVSRATVGVAITVLQALILAVLAILVIYQLGKTAWRLRKALQLVSKNAKKESALSMDRRPKYLLEDGEEVLVVSVKDDENNDDEGVRFGRNAMDLPRLNDASFSNSSISTLVGRMSIGALPSIEYRSPANSVANVSYLENSHYHQASPCRPRPKIFVSNSDRSPEATLSRTDSTSSHILDYYSPAYLPSSLREKHLASQAMLQPGLDGTLRSKEHVITGSTLAVPLQMDVPWVQSAYMTRRKSESNVPQPHPFTQDEPKGPLGPSGISLLNIALASEENDNHDEQLSQRRWRPRSLGGSMLMRTLANVSSGSLPPPPIQCDFMNLIPSTLQGPPPSPPREVSSRILPIMAALSSMAATAGPGSPTSAAIDNDRDTTQPVHHPDEYGYSDDKALAGDASDNDGNEHKGEEGEDRKEEGGEEEKGEEEEEEEEEDSPHPYPPLPVRIAALMAYCFPDETSRPRFRPALRIDTKTPPPPSKKRPLSLFYKTTAGSIDTMMATTTTALAPVPVPARPPQIPLPALPCSGLSNNSISNSVNSSVSSSNGSSVSSKGSQSSMSSDNDVKLDSTSSSSSSSCTMNTLPTPSSPSWSSPSSSSFASSLASLPRSMTDPMPRRPSGPMMAGDGSNSDSSPSASSNTIVSDALPAATKTMTAASRHSVSNEVFAQMDQHEQKQQQRQQKQPPPPPPPLPPLLSQQQQQQQSRDVSMSPPARPKPTAMAKAMPFSPAKRPQYHYPLLG</sequence>
<feature type="compositionally biased region" description="Basic and acidic residues" evidence="1">
    <location>
        <begin position="845"/>
        <end position="859"/>
    </location>
</feature>
<feature type="domain" description="TRP C-terminal" evidence="3">
    <location>
        <begin position="384"/>
        <end position="484"/>
    </location>
</feature>
<feature type="compositionally biased region" description="Pro residues" evidence="1">
    <location>
        <begin position="1123"/>
        <end position="1133"/>
    </location>
</feature>
<feature type="compositionally biased region" description="Basic and acidic residues" evidence="1">
    <location>
        <begin position="813"/>
        <end position="836"/>
    </location>
</feature>
<feature type="domain" description="TRP C-terminal" evidence="3">
    <location>
        <begin position="1"/>
        <end position="364"/>
    </location>
</feature>
<dbReference type="AlphaFoldDB" id="A0A9P6QMK6"/>
<feature type="transmembrane region" description="Helical" evidence="2">
    <location>
        <begin position="386"/>
        <end position="406"/>
    </location>
</feature>
<keyword evidence="2" id="KW-0812">Transmembrane</keyword>
<keyword evidence="2" id="KW-1133">Transmembrane helix</keyword>
<dbReference type="PANTHER" id="PTHR31145">
    <property type="entry name" value="INTEGRAL MEMBRANE PROTEIN (AFU_ORTHOLOGUE AFUA_7G01610)"/>
    <property type="match status" value="1"/>
</dbReference>
<dbReference type="Proteomes" id="UP000807716">
    <property type="component" value="Unassembled WGS sequence"/>
</dbReference>
<name>A0A9P6QMK6_9FUNG</name>
<feature type="compositionally biased region" description="Polar residues" evidence="1">
    <location>
        <begin position="600"/>
        <end position="616"/>
    </location>
</feature>
<feature type="compositionally biased region" description="Low complexity" evidence="1">
    <location>
        <begin position="1134"/>
        <end position="1145"/>
    </location>
</feature>
<dbReference type="GO" id="GO:0016020">
    <property type="term" value="C:membrane"/>
    <property type="evidence" value="ECO:0007669"/>
    <property type="project" value="TreeGrafter"/>
</dbReference>
<organism evidence="4 5">
    <name type="scientific">Actinomortierella ambigua</name>
    <dbReference type="NCBI Taxonomy" id="1343610"/>
    <lineage>
        <taxon>Eukaryota</taxon>
        <taxon>Fungi</taxon>
        <taxon>Fungi incertae sedis</taxon>
        <taxon>Mucoromycota</taxon>
        <taxon>Mortierellomycotina</taxon>
        <taxon>Mortierellomycetes</taxon>
        <taxon>Mortierellales</taxon>
        <taxon>Mortierellaceae</taxon>
        <taxon>Actinomortierella</taxon>
    </lineage>
</organism>
<reference evidence="4" key="1">
    <citation type="journal article" date="2020" name="Fungal Divers.">
        <title>Resolving the Mortierellaceae phylogeny through synthesis of multi-gene phylogenetics and phylogenomics.</title>
        <authorList>
            <person name="Vandepol N."/>
            <person name="Liber J."/>
            <person name="Desiro A."/>
            <person name="Na H."/>
            <person name="Kennedy M."/>
            <person name="Barry K."/>
            <person name="Grigoriev I.V."/>
            <person name="Miller A.N."/>
            <person name="O'Donnell K."/>
            <person name="Stajich J.E."/>
            <person name="Bonito G."/>
        </authorList>
    </citation>
    <scope>NUCLEOTIDE SEQUENCE</scope>
    <source>
        <strain evidence="4">BC1065</strain>
    </source>
</reference>
<dbReference type="OrthoDB" id="2115177at2759"/>
<proteinExistence type="predicted"/>
<feature type="compositionally biased region" description="Low complexity" evidence="1">
    <location>
        <begin position="1064"/>
        <end position="1079"/>
    </location>
</feature>
<feature type="transmembrane region" description="Helical" evidence="2">
    <location>
        <begin position="214"/>
        <end position="241"/>
    </location>
</feature>
<feature type="transmembrane region" description="Helical" evidence="2">
    <location>
        <begin position="449"/>
        <end position="471"/>
    </location>
</feature>
<feature type="transmembrane region" description="Helical" evidence="2">
    <location>
        <begin position="261"/>
        <end position="280"/>
    </location>
</feature>
<feature type="region of interest" description="Disordered" evidence="1">
    <location>
        <begin position="799"/>
        <end position="884"/>
    </location>
</feature>
<keyword evidence="2" id="KW-0472">Membrane</keyword>
<evidence type="ECO:0000259" key="3">
    <source>
        <dbReference type="Pfam" id="PF06011"/>
    </source>
</evidence>
<dbReference type="InterPro" id="IPR010308">
    <property type="entry name" value="TRP_C"/>
</dbReference>
<dbReference type="EMBL" id="JAAAJB010000004">
    <property type="protein sequence ID" value="KAG0270495.1"/>
    <property type="molecule type" value="Genomic_DNA"/>
</dbReference>
<protein>
    <recommendedName>
        <fullName evidence="3">TRP C-terminal domain-containing protein</fullName>
    </recommendedName>
</protein>
<evidence type="ECO:0000313" key="5">
    <source>
        <dbReference type="Proteomes" id="UP000807716"/>
    </source>
</evidence>
<accession>A0A9P6QMK6</accession>
<feature type="region of interest" description="Disordered" evidence="1">
    <location>
        <begin position="160"/>
        <end position="183"/>
    </location>
</feature>
<comment type="caution">
    <text evidence="4">The sequence shown here is derived from an EMBL/GenBank/DDBJ whole genome shotgun (WGS) entry which is preliminary data.</text>
</comment>
<evidence type="ECO:0000256" key="2">
    <source>
        <dbReference type="SAM" id="Phobius"/>
    </source>
</evidence>
<feature type="compositionally biased region" description="Polar residues" evidence="1">
    <location>
        <begin position="1091"/>
        <end position="1105"/>
    </location>
</feature>
<feature type="compositionally biased region" description="Low complexity" evidence="1">
    <location>
        <begin position="1009"/>
        <end position="1049"/>
    </location>
</feature>
<dbReference type="GO" id="GO:0055085">
    <property type="term" value="P:transmembrane transport"/>
    <property type="evidence" value="ECO:0007669"/>
    <property type="project" value="TreeGrafter"/>
</dbReference>
<feature type="compositionally biased region" description="Pro residues" evidence="1">
    <location>
        <begin position="950"/>
        <end position="963"/>
    </location>
</feature>
<keyword evidence="5" id="KW-1185">Reference proteome</keyword>
<feature type="region of interest" description="Disordered" evidence="1">
    <location>
        <begin position="900"/>
        <end position="927"/>
    </location>
</feature>
<feature type="transmembrane region" description="Helical" evidence="2">
    <location>
        <begin position="331"/>
        <end position="351"/>
    </location>
</feature>
<feature type="region of interest" description="Disordered" evidence="1">
    <location>
        <begin position="46"/>
        <end position="85"/>
    </location>
</feature>
<feature type="region of interest" description="Disordered" evidence="1">
    <location>
        <begin position="587"/>
        <end position="616"/>
    </location>
</feature>
<feature type="transmembrane region" description="Helical" evidence="2">
    <location>
        <begin position="286"/>
        <end position="310"/>
    </location>
</feature>
<dbReference type="Pfam" id="PF06011">
    <property type="entry name" value="TRP"/>
    <property type="match status" value="2"/>
</dbReference>
<evidence type="ECO:0000256" key="1">
    <source>
        <dbReference type="SAM" id="MobiDB-lite"/>
    </source>
</evidence>
<feature type="region of interest" description="Disordered" evidence="1">
    <location>
        <begin position="684"/>
        <end position="707"/>
    </location>
</feature>
<dbReference type="PANTHER" id="PTHR31145:SF2">
    <property type="entry name" value="FLAVIN CARRIER PROTEIN 2"/>
    <property type="match status" value="1"/>
</dbReference>